<keyword evidence="1" id="KW-0175">Coiled coil</keyword>
<dbReference type="Proteomes" id="UP000013243">
    <property type="component" value="Chromosome"/>
</dbReference>
<feature type="domain" description="PRC-barrel" evidence="3">
    <location>
        <begin position="34"/>
        <end position="116"/>
    </location>
</feature>
<gene>
    <name evidence="4" type="ORF">K529_013185</name>
</gene>
<evidence type="ECO:0000256" key="2">
    <source>
        <dbReference type="SAM" id="SignalP"/>
    </source>
</evidence>
<dbReference type="InterPro" id="IPR011033">
    <property type="entry name" value="PRC_barrel-like_sf"/>
</dbReference>
<dbReference type="EMBL" id="CP015230">
    <property type="protein sequence ID" value="ANP41726.1"/>
    <property type="molecule type" value="Genomic_DNA"/>
</dbReference>
<dbReference type="RefSeq" id="WP_005628104.1">
    <property type="nucleotide sequence ID" value="NZ_CP015230.1"/>
</dbReference>
<dbReference type="SUPFAM" id="SSF50346">
    <property type="entry name" value="PRC-barrel domain"/>
    <property type="match status" value="2"/>
</dbReference>
<feature type="domain" description="PRC-barrel" evidence="3">
    <location>
        <begin position="221"/>
        <end position="271"/>
    </location>
</feature>
<organism evidence="4 5">
    <name type="scientific">Tritonibacter mobilis F1926</name>
    <dbReference type="NCBI Taxonomy" id="1265309"/>
    <lineage>
        <taxon>Bacteria</taxon>
        <taxon>Pseudomonadati</taxon>
        <taxon>Pseudomonadota</taxon>
        <taxon>Alphaproteobacteria</taxon>
        <taxon>Rhodobacterales</taxon>
        <taxon>Paracoccaceae</taxon>
        <taxon>Tritonibacter</taxon>
    </lineage>
</organism>
<dbReference type="KEGG" id="rmb:K529_013185"/>
<evidence type="ECO:0000259" key="3">
    <source>
        <dbReference type="Pfam" id="PF05239"/>
    </source>
</evidence>
<sequence length="303" mass="32777">MKNLLISTALLTATSTMAFADDHKFMAEADPMAIQASEFIGQRIYTTSTEVNTEGYEGVQKDWEDIGEVHDIVLSRDGNIQSVLVDIGGFLGIGERQVAVDMDALKMVSDSATAEDDADYFLVMQAEVAELENAPAYEHTAMNDLGNRAEQAVDNTATAVENTAEDLENSAQAAADNVGEAVNDATAEVKETTAEVKSEMGEMQREGFETVQGDKLTAEMLTGARAYDAKDEWMGEVSDLVMNDKGEITHAIVDVGGFLGIGEKPVKLDLNQIEVLHETGGDEVRVYLPMTEDKLKGMDAYEG</sequence>
<dbReference type="OrthoDB" id="7876889at2"/>
<feature type="coiled-coil region" evidence="1">
    <location>
        <begin position="157"/>
        <end position="184"/>
    </location>
</feature>
<dbReference type="Pfam" id="PF05239">
    <property type="entry name" value="PRC"/>
    <property type="match status" value="2"/>
</dbReference>
<dbReference type="PANTHER" id="PTHR36505:SF1">
    <property type="entry name" value="BLR1072 PROTEIN"/>
    <property type="match status" value="1"/>
</dbReference>
<accession>A0A1B1A5B0</accession>
<protein>
    <submittedName>
        <fullName evidence="4">Photosystem reaction center subunit H</fullName>
    </submittedName>
</protein>
<keyword evidence="2" id="KW-0732">Signal</keyword>
<evidence type="ECO:0000313" key="4">
    <source>
        <dbReference type="EMBL" id="ANP41726.1"/>
    </source>
</evidence>
<feature type="signal peptide" evidence="2">
    <location>
        <begin position="1"/>
        <end position="20"/>
    </location>
</feature>
<feature type="chain" id="PRO_5008518399" evidence="2">
    <location>
        <begin position="21"/>
        <end position="303"/>
    </location>
</feature>
<dbReference type="GeneID" id="28250805"/>
<dbReference type="InterPro" id="IPR027275">
    <property type="entry name" value="PRC-brl_dom"/>
</dbReference>
<name>A0A1B1A5B0_9RHOB</name>
<dbReference type="AlphaFoldDB" id="A0A1B1A5B0"/>
<dbReference type="PANTHER" id="PTHR36505">
    <property type="entry name" value="BLR1072 PROTEIN"/>
    <property type="match status" value="1"/>
</dbReference>
<dbReference type="Gene3D" id="2.30.30.240">
    <property type="entry name" value="PRC-barrel domain"/>
    <property type="match status" value="2"/>
</dbReference>
<evidence type="ECO:0000313" key="5">
    <source>
        <dbReference type="Proteomes" id="UP000013243"/>
    </source>
</evidence>
<proteinExistence type="predicted"/>
<reference evidence="4 5" key="1">
    <citation type="journal article" date="2016" name="ISME J.">
        <title>Global occurrence and heterogeneity of the Roseobacter-clade species Ruegeria mobilis.</title>
        <authorList>
            <person name="Sonnenschein E."/>
            <person name="Gram L."/>
        </authorList>
    </citation>
    <scope>NUCLEOTIDE SEQUENCE [LARGE SCALE GENOMIC DNA]</scope>
    <source>
        <strain evidence="4 5">F1926</strain>
    </source>
</reference>
<dbReference type="STRING" id="1265309.K529_013185"/>
<dbReference type="Gene3D" id="1.20.120.20">
    <property type="entry name" value="Apolipoprotein"/>
    <property type="match status" value="1"/>
</dbReference>
<evidence type="ECO:0000256" key="1">
    <source>
        <dbReference type="SAM" id="Coils"/>
    </source>
</evidence>